<proteinExistence type="predicted"/>
<dbReference type="AlphaFoldDB" id="A0A0A9FAB1"/>
<protein>
    <submittedName>
        <fullName evidence="1">GSVIVT00033188001, NIN1</fullName>
    </submittedName>
</protein>
<reference evidence="1" key="2">
    <citation type="journal article" date="2015" name="Data Brief">
        <title>Shoot transcriptome of the giant reed, Arundo donax.</title>
        <authorList>
            <person name="Barrero R.A."/>
            <person name="Guerrero F.D."/>
            <person name="Moolhuijzen P."/>
            <person name="Goolsby J.A."/>
            <person name="Tidwell J."/>
            <person name="Bellgard S.E."/>
            <person name="Bellgard M.I."/>
        </authorList>
    </citation>
    <scope>NUCLEOTIDE SEQUENCE</scope>
    <source>
        <tissue evidence="1">Shoot tissue taken approximately 20 cm above the soil surface</tissue>
    </source>
</reference>
<organism evidence="1">
    <name type="scientific">Arundo donax</name>
    <name type="common">Giant reed</name>
    <name type="synonym">Donax arundinaceus</name>
    <dbReference type="NCBI Taxonomy" id="35708"/>
    <lineage>
        <taxon>Eukaryota</taxon>
        <taxon>Viridiplantae</taxon>
        <taxon>Streptophyta</taxon>
        <taxon>Embryophyta</taxon>
        <taxon>Tracheophyta</taxon>
        <taxon>Spermatophyta</taxon>
        <taxon>Magnoliopsida</taxon>
        <taxon>Liliopsida</taxon>
        <taxon>Poales</taxon>
        <taxon>Poaceae</taxon>
        <taxon>PACMAD clade</taxon>
        <taxon>Arundinoideae</taxon>
        <taxon>Arundineae</taxon>
        <taxon>Arundo</taxon>
    </lineage>
</organism>
<evidence type="ECO:0000313" key="1">
    <source>
        <dbReference type="EMBL" id="JAE05203.1"/>
    </source>
</evidence>
<sequence length="41" mass="4603">MRFIATRLKSTPTMLLTSSTSTQSRFLLGLRTGFLRKAVTL</sequence>
<dbReference type="EMBL" id="GBRH01192693">
    <property type="protein sequence ID" value="JAE05203.1"/>
    <property type="molecule type" value="Transcribed_RNA"/>
</dbReference>
<reference evidence="1" key="1">
    <citation type="submission" date="2014-09" db="EMBL/GenBank/DDBJ databases">
        <authorList>
            <person name="Magalhaes I.L.F."/>
            <person name="Oliveira U."/>
            <person name="Santos F.R."/>
            <person name="Vidigal T.H.D.A."/>
            <person name="Brescovit A.D."/>
            <person name="Santos A.J."/>
        </authorList>
    </citation>
    <scope>NUCLEOTIDE SEQUENCE</scope>
    <source>
        <tissue evidence="1">Shoot tissue taken approximately 20 cm above the soil surface</tissue>
    </source>
</reference>
<accession>A0A0A9FAB1</accession>
<name>A0A0A9FAB1_ARUDO</name>